<dbReference type="FunFam" id="3.30.70.20:FF:000002">
    <property type="entry name" value="NADH-ubiquinone oxidoreductase 75 kDa subunit"/>
    <property type="match status" value="1"/>
</dbReference>
<comment type="similarity">
    <text evidence="2 10">Belongs to the complex I 75 kDa subunit family.</text>
</comment>
<dbReference type="InterPro" id="IPR010228">
    <property type="entry name" value="NADH_UbQ_OxRdtase_Gsu"/>
</dbReference>
<evidence type="ECO:0000256" key="8">
    <source>
        <dbReference type="ARBA" id="ARBA00023027"/>
    </source>
</evidence>
<evidence type="ECO:0007829" key="17">
    <source>
        <dbReference type="PDB" id="8B6F"/>
    </source>
</evidence>
<keyword evidence="4 16" id="KW-0479">Metal-binding</keyword>
<feature type="binding site" evidence="16 17">
    <location>
        <position position="66"/>
    </location>
    <ligand>
        <name>[2Fe-2S] cluster</name>
        <dbReference type="ChEBI" id="CHEBI:190135"/>
        <label>2</label>
    </ligand>
</feature>
<dbReference type="CDD" id="cd00207">
    <property type="entry name" value="fer2"/>
    <property type="match status" value="1"/>
</dbReference>
<keyword evidence="5" id="KW-1278">Translocase</keyword>
<feature type="binding site" evidence="16 17">
    <location>
        <position position="65"/>
    </location>
    <ligand>
        <name>[2Fe-2S] cluster</name>
        <dbReference type="ChEBI" id="CHEBI:190135"/>
        <label>2</label>
    </ligand>
</feature>
<feature type="binding site" evidence="16 17">
    <location>
        <position position="180"/>
    </location>
    <ligand>
        <name>[4Fe-4S] cluster</name>
        <dbReference type="ChEBI" id="CHEBI:49883"/>
        <label>2</label>
    </ligand>
</feature>
<dbReference type="InterPro" id="IPR006656">
    <property type="entry name" value="Mopterin_OxRdtase"/>
</dbReference>
<dbReference type="GO" id="GO:0016651">
    <property type="term" value="F:oxidoreductase activity, acting on NAD(P)H"/>
    <property type="evidence" value="ECO:0007669"/>
    <property type="project" value="InterPro"/>
</dbReference>
<feature type="binding site" evidence="16 17">
    <location>
        <position position="129"/>
    </location>
    <ligand>
        <name>[4Fe-4S] cluster</name>
        <dbReference type="ChEBI" id="CHEBI:49883"/>
        <label>1</label>
    </ligand>
</feature>
<dbReference type="GO" id="GO:0046872">
    <property type="term" value="F:metal ion binding"/>
    <property type="evidence" value="ECO:0007669"/>
    <property type="project" value="UniProtKB-KW"/>
</dbReference>
<keyword evidence="16 17" id="KW-0001">2Fe-2S</keyword>
<dbReference type="RefSeq" id="XP_001017179.2">
    <property type="nucleotide sequence ID" value="XM_001017179.4"/>
</dbReference>
<dbReference type="EMDB" id="EMD-16184"/>
<feature type="binding site" evidence="17 18">
    <location>
        <position position="77"/>
    </location>
    <ligand>
        <name>[2Fe-2S] cluster</name>
        <dbReference type="ChEBI" id="CHEBI:190135"/>
        <label>2</label>
    </ligand>
</feature>
<reference evidence="17 18" key="4">
    <citation type="journal article" date="2023" name="Nature">
        <title>Structural basis of mitochondrial membrane bending by the I-II-III&lt;sub&gt;2&lt;/sub&gt;-IV&lt;sub&gt;2&lt;/sub&gt; supercomplex.</title>
        <authorList>
            <person name="Muhleip A."/>
            <person name="Flygaard R.K."/>
            <person name="Baradaran R."/>
            <person name="Haapanen O."/>
            <person name="Gruhl T."/>
            <person name="Tobiasson V."/>
            <person name="Marechal A."/>
            <person name="Sharma V."/>
            <person name="Amunts A."/>
        </authorList>
    </citation>
    <scope>STRUCTURE BY ELECTRON MICROSCOPY (2.80 ANGSTROMS) IN COMPLEX WITH [2FE-2S] CLUSTER AND [4FE-4S] CLUSTER</scope>
</reference>
<dbReference type="FunFam" id="3.10.20.740:FF:000001">
    <property type="entry name" value="NADH-quinone oxidoreductase subunit G"/>
    <property type="match status" value="1"/>
</dbReference>
<dbReference type="PROSITE" id="PS00642">
    <property type="entry name" value="COMPLEX1_75K_2"/>
    <property type="match status" value="1"/>
</dbReference>
<dbReference type="Gene3D" id="3.30.70.20">
    <property type="match status" value="1"/>
</dbReference>
<evidence type="ECO:0000256" key="5">
    <source>
        <dbReference type="ARBA" id="ARBA00022967"/>
    </source>
</evidence>
<reference evidence="16" key="2">
    <citation type="journal article" date="2022" name="Science">
        <title>Structures of &lt;i&gt;Tetrahymena&lt;/i&gt;'s respiratory chain reveal the diversity of eukaryotic core metabolism.</title>
        <authorList>
            <person name="Zhou L."/>
            <person name="Maldonado M."/>
            <person name="Padavannil A."/>
            <person name="Guo F."/>
            <person name="Letts J.A."/>
        </authorList>
    </citation>
    <scope>STRUCTURE BY ELECTRON MICROSCOPY (2.60 ANGSTROMS) IN COMPLEX WITH [2FE-2S] CLUSTER AND [4FE-4S] CLUSTER</scope>
</reference>
<dbReference type="SUPFAM" id="SSF54862">
    <property type="entry name" value="4Fe-4S ferredoxins"/>
    <property type="match status" value="1"/>
</dbReference>
<feature type="domain" description="4Fe-4S His(Cys)3-ligated-type" evidence="13">
    <location>
        <begin position="109"/>
        <end position="148"/>
    </location>
</feature>
<dbReference type="Gene3D" id="3.40.50.740">
    <property type="match status" value="1"/>
</dbReference>
<dbReference type="PDB" id="8BQS">
    <property type="method" value="EM"/>
    <property type="resolution" value="2.90 A"/>
    <property type="chains" value="AB=1-718"/>
</dbReference>
<evidence type="ECO:0000313" key="15">
    <source>
        <dbReference type="Proteomes" id="UP000009168"/>
    </source>
</evidence>
<comment type="cofactor">
    <cofactor evidence="9">
        <name>[2Fe-2S] cluster</name>
        <dbReference type="ChEBI" id="CHEBI:190135"/>
    </cofactor>
</comment>
<feature type="binding site" evidence="20">
    <location>
        <position position="64"/>
    </location>
    <ligand>
        <name>[2Fe-2S] cluster</name>
        <dbReference type="ChEBI" id="CHEBI:190135"/>
        <label>1</label>
    </ligand>
</feature>
<dbReference type="CDD" id="cd02773">
    <property type="entry name" value="MopB_Res-Cmplx1_Nad11"/>
    <property type="match status" value="1"/>
</dbReference>
<feature type="binding site" evidence="16 17">
    <location>
        <position position="227"/>
    </location>
    <ligand>
        <name>[4Fe-4S] cluster</name>
        <dbReference type="ChEBI" id="CHEBI:49883"/>
        <label>2</label>
    </ligand>
</feature>
<dbReference type="GO" id="GO:0042773">
    <property type="term" value="P:ATP synthesis coupled electron transport"/>
    <property type="evidence" value="ECO:0007669"/>
    <property type="project" value="InterPro"/>
</dbReference>
<dbReference type="PDB" id="8GYM">
    <property type="method" value="EM"/>
    <property type="resolution" value="2.96 A"/>
    <property type="chains" value="S1/s1=1-718"/>
</dbReference>
<evidence type="ECO:0000256" key="10">
    <source>
        <dbReference type="RuleBase" id="RU004523"/>
    </source>
</evidence>
<feature type="binding site" evidence="16 17">
    <location>
        <position position="132"/>
    </location>
    <ligand>
        <name>[4Fe-4S] cluster</name>
        <dbReference type="ChEBI" id="CHEBI:49883"/>
        <label>1</label>
    </ligand>
</feature>
<dbReference type="EMDB" id="EMD-25882"/>
<dbReference type="NCBIfam" id="TIGR01973">
    <property type="entry name" value="NuoG"/>
    <property type="match status" value="1"/>
</dbReference>
<name>Q23KA9_TETTS</name>
<dbReference type="Gene3D" id="3.10.20.740">
    <property type="match status" value="1"/>
</dbReference>
<feature type="binding site" evidence="16 17">
    <location>
        <position position="76"/>
    </location>
    <ligand>
        <name>[2Fe-2S] cluster</name>
        <dbReference type="ChEBI" id="CHEBI:190135"/>
        <label>2</label>
    </ligand>
</feature>
<evidence type="ECO:0000256" key="2">
    <source>
        <dbReference type="ARBA" id="ARBA00005404"/>
    </source>
</evidence>
<dbReference type="KEGG" id="tet:TTHERM_00194260"/>
<dbReference type="STRING" id="312017.Q23KA9"/>
<evidence type="ECO:0000256" key="9">
    <source>
        <dbReference type="ARBA" id="ARBA00034078"/>
    </source>
</evidence>
<dbReference type="HOGENOM" id="CLU_000422_11_6_1"/>
<dbReference type="Pfam" id="PF00384">
    <property type="entry name" value="Molybdopterin"/>
    <property type="match status" value="1"/>
</dbReference>
<feature type="binding site" evidence="16 17">
    <location>
        <position position="125"/>
    </location>
    <ligand>
        <name>[4Fe-4S] cluster</name>
        <dbReference type="ChEBI" id="CHEBI:49883"/>
        <label>1</label>
    </ligand>
</feature>
<dbReference type="InterPro" id="IPR001041">
    <property type="entry name" value="2Fe-2S_ferredoxin-type"/>
</dbReference>
<proteinExistence type="evidence at protein level"/>
<dbReference type="OrthoDB" id="10249365at2759"/>
<dbReference type="InterPro" id="IPR000283">
    <property type="entry name" value="NADH_UbQ_OxRdtase_75kDa_su_CS"/>
</dbReference>
<gene>
    <name evidence="14" type="ORF">TTHERM_00194260</name>
</gene>
<feature type="binding site" evidence="20">
    <location>
        <position position="66"/>
    </location>
    <ligand>
        <name>[2Fe-2S] cluster</name>
        <dbReference type="ChEBI" id="CHEBI:190135"/>
        <label>1</label>
    </ligand>
</feature>
<dbReference type="InterPro" id="IPR050123">
    <property type="entry name" value="Prok_molybdopt-oxidoreductase"/>
</dbReference>
<evidence type="ECO:0000256" key="4">
    <source>
        <dbReference type="ARBA" id="ARBA00022723"/>
    </source>
</evidence>
<dbReference type="PDB" id="8GZU">
    <property type="method" value="EM"/>
    <property type="resolution" value="4.18 A"/>
    <property type="chains" value="S1/s1=1-718"/>
</dbReference>
<dbReference type="GO" id="GO:0051539">
    <property type="term" value="F:4 iron, 4 sulfur cluster binding"/>
    <property type="evidence" value="ECO:0007669"/>
    <property type="project" value="UniProtKB-KW"/>
</dbReference>
<feature type="binding site" evidence="16 17">
    <location>
        <position position="138"/>
    </location>
    <ligand>
        <name>[4Fe-4S] cluster</name>
        <dbReference type="ChEBI" id="CHEBI:49883"/>
        <label>1</label>
    </ligand>
</feature>
<keyword evidence="16 17" id="KW-0002">3D-structure</keyword>
<feature type="binding site" evidence="16 17">
    <location>
        <position position="79"/>
    </location>
    <ligand>
        <name>[2Fe-2S] cluster</name>
        <dbReference type="ChEBI" id="CHEBI:190135"/>
        <label>2</label>
    </ligand>
</feature>
<dbReference type="PANTHER" id="PTHR43105">
    <property type="entry name" value="RESPIRATORY NITRATE REDUCTASE"/>
    <property type="match status" value="1"/>
</dbReference>
<dbReference type="PANTHER" id="PTHR43105:SF13">
    <property type="entry name" value="NADH-UBIQUINONE OXIDOREDUCTASE 75 KDA SUBUNIT, MITOCHONDRIAL"/>
    <property type="match status" value="1"/>
</dbReference>
<dbReference type="InterPro" id="IPR006963">
    <property type="entry name" value="Mopterin_OxRdtase_4Fe-4S_dom"/>
</dbReference>
<dbReference type="Pfam" id="PF22151">
    <property type="entry name" value="Fer4_NDSU1"/>
    <property type="match status" value="1"/>
</dbReference>
<dbReference type="SMART" id="SM00929">
    <property type="entry name" value="NADH-G_4Fe-4S_3"/>
    <property type="match status" value="1"/>
</dbReference>
<feature type="domain" description="4Fe-4S Mo/W bis-MGD-type" evidence="12">
    <location>
        <begin position="246"/>
        <end position="302"/>
    </location>
</feature>
<dbReference type="GO" id="GO:0016020">
    <property type="term" value="C:membrane"/>
    <property type="evidence" value="ECO:0007669"/>
    <property type="project" value="InterPro"/>
</dbReference>
<dbReference type="GeneID" id="7823151"/>
<dbReference type="PROSITE" id="PS00643">
    <property type="entry name" value="COMPLEX1_75K_3"/>
    <property type="match status" value="1"/>
</dbReference>
<reference evidence="15" key="1">
    <citation type="journal article" date="2006" name="PLoS Biol.">
        <title>Macronuclear genome sequence of the ciliate Tetrahymena thermophila, a model eukaryote.</title>
        <authorList>
            <person name="Eisen J.A."/>
            <person name="Coyne R.S."/>
            <person name="Wu M."/>
            <person name="Wu D."/>
            <person name="Thiagarajan M."/>
            <person name="Wortman J.R."/>
            <person name="Badger J.H."/>
            <person name="Ren Q."/>
            <person name="Amedeo P."/>
            <person name="Jones K.M."/>
            <person name="Tallon L.J."/>
            <person name="Delcher A.L."/>
            <person name="Salzberg S.L."/>
            <person name="Silva J.C."/>
            <person name="Haas B.J."/>
            <person name="Majoros W.H."/>
            <person name="Farzad M."/>
            <person name="Carlton J.M."/>
            <person name="Smith R.K. Jr."/>
            <person name="Garg J."/>
            <person name="Pearlman R.E."/>
            <person name="Karrer K.M."/>
            <person name="Sun L."/>
            <person name="Manning G."/>
            <person name="Elde N.C."/>
            <person name="Turkewitz A.P."/>
            <person name="Asai D.J."/>
            <person name="Wilkes D.E."/>
            <person name="Wang Y."/>
            <person name="Cai H."/>
            <person name="Collins K."/>
            <person name="Stewart B.A."/>
            <person name="Lee S.R."/>
            <person name="Wilamowska K."/>
            <person name="Weinberg Z."/>
            <person name="Ruzzo W.L."/>
            <person name="Wloga D."/>
            <person name="Gaertig J."/>
            <person name="Frankel J."/>
            <person name="Tsao C.-C."/>
            <person name="Gorovsky M.A."/>
            <person name="Keeling P.J."/>
            <person name="Waller R.F."/>
            <person name="Patron N.J."/>
            <person name="Cherry J.M."/>
            <person name="Stover N.A."/>
            <person name="Krieger C.J."/>
            <person name="del Toro C."/>
            <person name="Ryder H.F."/>
            <person name="Williamson S.C."/>
            <person name="Barbeau R.A."/>
            <person name="Hamilton E.P."/>
            <person name="Orias E."/>
        </authorList>
    </citation>
    <scope>NUCLEOTIDE SEQUENCE [LARGE SCALE GENOMIC DNA]</scope>
    <source>
        <strain evidence="15">SB210</strain>
    </source>
</reference>
<feature type="domain" description="2Fe-2S ferredoxin-type" evidence="11">
    <location>
        <begin position="31"/>
        <end position="109"/>
    </location>
</feature>
<dbReference type="Pfam" id="PF13510">
    <property type="entry name" value="Fer2_4"/>
    <property type="match status" value="1"/>
</dbReference>
<evidence type="ECO:0000313" key="14">
    <source>
        <dbReference type="EMBL" id="EAR96934.2"/>
    </source>
</evidence>
<evidence type="ECO:0000256" key="6">
    <source>
        <dbReference type="ARBA" id="ARBA00023004"/>
    </source>
</evidence>
<evidence type="ECO:0000259" key="12">
    <source>
        <dbReference type="PROSITE" id="PS51669"/>
    </source>
</evidence>
<dbReference type="Gene3D" id="3.30.200.210">
    <property type="match status" value="1"/>
</dbReference>
<dbReference type="FunFam" id="3.40.50.740:FF:000030">
    <property type="entry name" value="NADH-quinone oxidoreductase"/>
    <property type="match status" value="1"/>
</dbReference>
<dbReference type="PDB" id="8B6F">
    <property type="method" value="EM"/>
    <property type="resolution" value="2.80 A"/>
    <property type="chains" value="AB=1-718"/>
</dbReference>
<dbReference type="EMDB" id="EMD-34373"/>
<evidence type="ECO:0000256" key="7">
    <source>
        <dbReference type="ARBA" id="ARBA00023014"/>
    </source>
</evidence>
<dbReference type="InParanoid" id="Q23KA9"/>
<dbReference type="GO" id="GO:0008137">
    <property type="term" value="F:NADH dehydrogenase (ubiquinone) activity"/>
    <property type="evidence" value="ECO:0007669"/>
    <property type="project" value="InterPro"/>
</dbReference>
<organism evidence="14 15">
    <name type="scientific">Tetrahymena thermophila (strain SB210)</name>
    <dbReference type="NCBI Taxonomy" id="312017"/>
    <lineage>
        <taxon>Eukaryota</taxon>
        <taxon>Sar</taxon>
        <taxon>Alveolata</taxon>
        <taxon>Ciliophora</taxon>
        <taxon>Intramacronucleata</taxon>
        <taxon>Oligohymenophorea</taxon>
        <taxon>Hymenostomatida</taxon>
        <taxon>Tetrahymenina</taxon>
        <taxon>Tetrahymenidae</taxon>
        <taxon>Tetrahymena</taxon>
    </lineage>
</organism>
<feature type="binding site" evidence="20">
    <location>
        <position position="65"/>
    </location>
    <ligand>
        <name>[2Fe-2S] cluster</name>
        <dbReference type="ChEBI" id="CHEBI:190135"/>
        <label>1</label>
    </ligand>
</feature>
<keyword evidence="7 16" id="KW-0411">Iron-sulfur</keyword>
<keyword evidence="6 16" id="KW-0408">Iron</keyword>
<dbReference type="InterPro" id="IPR019574">
    <property type="entry name" value="NADH_UbQ_OxRdtase_Gsu_4Fe4S-bd"/>
</dbReference>
<dbReference type="SUPFAM" id="SSF54292">
    <property type="entry name" value="2Fe-2S ferredoxin-like"/>
    <property type="match status" value="1"/>
</dbReference>
<dbReference type="InterPro" id="IPR054351">
    <property type="entry name" value="NADH_UbQ_OxRdtase_ferredoxin"/>
</dbReference>
<dbReference type="eggNOG" id="KOG2282">
    <property type="taxonomic scope" value="Eukaryota"/>
</dbReference>
<dbReference type="EMDB" id="EMD-15865"/>
<dbReference type="PDB" id="7TGH">
    <property type="method" value="EM"/>
    <property type="resolution" value="2.60 A"/>
    <property type="chains" value="S1=1-718"/>
</dbReference>
<dbReference type="InterPro" id="IPR015405">
    <property type="entry name" value="NDUFS1-like_C"/>
</dbReference>
<evidence type="ECO:0007829" key="19">
    <source>
        <dbReference type="PDB" id="8GYM"/>
    </source>
</evidence>
<evidence type="ECO:0007829" key="16">
    <source>
        <dbReference type="PDB" id="7TGH"/>
    </source>
</evidence>
<dbReference type="InterPro" id="IPR036010">
    <property type="entry name" value="2Fe-2S_ferredoxin-like_sf"/>
</dbReference>
<dbReference type="PROSITE" id="PS51085">
    <property type="entry name" value="2FE2S_FER_2"/>
    <property type="match status" value="1"/>
</dbReference>
<evidence type="ECO:0000256" key="3">
    <source>
        <dbReference type="ARBA" id="ARBA00022485"/>
    </source>
</evidence>
<feature type="binding site" evidence="16 17">
    <location>
        <position position="183"/>
    </location>
    <ligand>
        <name>[4Fe-4S] cluster</name>
        <dbReference type="ChEBI" id="CHEBI:49883"/>
        <label>2</label>
    </ligand>
</feature>
<evidence type="ECO:0007829" key="18">
    <source>
        <dbReference type="PDB" id="8BQS"/>
    </source>
</evidence>
<keyword evidence="8" id="KW-0520">NAD</keyword>
<dbReference type="OMA" id="QAMAYGV"/>
<dbReference type="EMDB" id="EMD-34403"/>
<dbReference type="Pfam" id="PF10588">
    <property type="entry name" value="NADH-G_4Fe-4S_3"/>
    <property type="match status" value="1"/>
</dbReference>
<dbReference type="FunFam" id="3.30.200.210:FF:000002">
    <property type="entry name" value="NADH-ubiquinone oxidoreductase 75 kDa subunit"/>
    <property type="match status" value="1"/>
</dbReference>
<feature type="binding site" evidence="16 17">
    <location>
        <position position="177"/>
    </location>
    <ligand>
        <name>[4Fe-4S] cluster</name>
        <dbReference type="ChEBI" id="CHEBI:49883"/>
        <label>2</label>
    </ligand>
</feature>
<dbReference type="Pfam" id="PF09326">
    <property type="entry name" value="NADH_dhqG_C"/>
    <property type="match status" value="1"/>
</dbReference>
<evidence type="ECO:0007829" key="20">
    <source>
        <dbReference type="PDB" id="8GZU"/>
    </source>
</evidence>
<evidence type="ECO:0000259" key="11">
    <source>
        <dbReference type="PROSITE" id="PS51085"/>
    </source>
</evidence>
<feature type="binding site" evidence="16 17">
    <location>
        <position position="93"/>
    </location>
    <ligand>
        <name>[2Fe-2S] cluster</name>
        <dbReference type="ChEBI" id="CHEBI:190135"/>
        <label>2</label>
    </ligand>
</feature>
<accession>Q23KA9</accession>
<reference evidence="19 20" key="3">
    <citation type="journal article" date="2023" name="Nat. Commun.">
        <title>Structures of Tetrahymena thermophila respiratory megacomplexes on the tubular mitochondrial cristae.</title>
        <authorList>
            <person name="Han F."/>
            <person name="Hu Y."/>
            <person name="Wu M."/>
            <person name="He Z."/>
            <person name="Tian H."/>
            <person name="Zhou L."/>
        </authorList>
    </citation>
    <scope>STRUCTURE BY ELECTRON MICROSCOPY (2.96 ANGSTROMS) IN COMPLEX WITH [2FE-2S] CLUSTER AND [4FE-4S] CLUSTER</scope>
</reference>
<dbReference type="Proteomes" id="UP000009168">
    <property type="component" value="Unassembled WGS sequence"/>
</dbReference>
<dbReference type="PROSITE" id="PS51839">
    <property type="entry name" value="4FE4S_HC3"/>
    <property type="match status" value="1"/>
</dbReference>
<keyword evidence="15" id="KW-1185">Reference proteome</keyword>
<keyword evidence="3 16" id="KW-0004">4Fe-4S</keyword>
<dbReference type="EMBL" id="GG662673">
    <property type="protein sequence ID" value="EAR96934.2"/>
    <property type="molecule type" value="Genomic_DNA"/>
</dbReference>
<comment type="cofactor">
    <cofactor evidence="1">
        <name>[4Fe-4S] cluster</name>
        <dbReference type="ChEBI" id="CHEBI:49883"/>
    </cofactor>
</comment>
<dbReference type="SUPFAM" id="SSF53706">
    <property type="entry name" value="Formate dehydrogenase/DMSO reductase, domains 1-3"/>
    <property type="match status" value="1"/>
</dbReference>
<evidence type="ECO:0000259" key="13">
    <source>
        <dbReference type="PROSITE" id="PS51839"/>
    </source>
</evidence>
<dbReference type="Pfam" id="PF22117">
    <property type="entry name" value="Fer4_Nqo3"/>
    <property type="match status" value="1"/>
</dbReference>
<sequence>MMKVLQKYGKQFYGLTHIQKKQFRSTQVLNKQIEIFIDGKPAKVDDSYTIFQACYENGVIVPRFCYHERLSVAGNCRMCLVEVENVPKPVAACASQVVPGMKIKTKSEKTRIHRGNVMEFLLANHPLDCPICDQGGECDLQDISSVYGYGISRYNEYKRAVEDKNYGPLVATSMNRCIHCTRCVRFATQIAGVEDLGKTGRGKAAEIGTYVEKTFNTELSGNVVDVCPVGALTNAPYAFTSRPWELKSFYTSDVFDTLGSAIQVDTRGPEIMRVLPRIHEEINEEWISDKTRHAFDGLKRQRINSPMKRSKDGNYEDIFWEEAIQTISKKCLNTPSDQIGAIIGEFADIESITALKDFLNRLDVDNFEVRQHGNLKVSPDFRANYLMNSKITGVEDADVLLLVGCNPRYEAPVLNARILKSTRKNLKVFNIGTNQDLNYKNVHLGNSTKVLKEIADGTHPFAERLKKAKLPMIMVGASALEREDGAELYNTLKVISNKTGVISEEKSWNGFNILHKEMGRINALELGINPTSVNKNAKLVFILGADNNLRPEDIPADAFVVYFGTHGDEGAYYADIILPTAAYTEKNATWVNTEGRVQQGRLVVMPPGDAREDWQIIRALSEEAGVPLPYDSLEELRYRVAELAPHLLKYDYIEPTIFGKVALSAQQGVKTTLSPTPITDYIDNFYMTDAISRASVTMAKCSTAFNHEKFSNFKNLAK</sequence>
<protein>
    <submittedName>
        <fullName evidence="14">NADH-ubiquinone oxidoreductase 75 kDa subunit</fullName>
    </submittedName>
</protein>
<evidence type="ECO:0000256" key="1">
    <source>
        <dbReference type="ARBA" id="ARBA00001966"/>
    </source>
</evidence>
<dbReference type="PROSITE" id="PS00641">
    <property type="entry name" value="COMPLEX1_75K_1"/>
    <property type="match status" value="1"/>
</dbReference>
<dbReference type="PROSITE" id="PS51669">
    <property type="entry name" value="4FE4S_MOW_BIS_MGD"/>
    <property type="match status" value="1"/>
</dbReference>
<dbReference type="AlphaFoldDB" id="Q23KA9"/>